<feature type="transmembrane region" description="Helical" evidence="2">
    <location>
        <begin position="218"/>
        <end position="238"/>
    </location>
</feature>
<reference evidence="3 4" key="1">
    <citation type="submission" date="2019-02" db="EMBL/GenBank/DDBJ databases">
        <title>Deep-cultivation of Planctomycetes and their phenomic and genomic characterization uncovers novel biology.</title>
        <authorList>
            <person name="Wiegand S."/>
            <person name="Jogler M."/>
            <person name="Boedeker C."/>
            <person name="Pinto D."/>
            <person name="Vollmers J."/>
            <person name="Rivas-Marin E."/>
            <person name="Kohn T."/>
            <person name="Peeters S.H."/>
            <person name="Heuer A."/>
            <person name="Rast P."/>
            <person name="Oberbeckmann S."/>
            <person name="Bunk B."/>
            <person name="Jeske O."/>
            <person name="Meyerdierks A."/>
            <person name="Storesund J.E."/>
            <person name="Kallscheuer N."/>
            <person name="Luecker S."/>
            <person name="Lage O.M."/>
            <person name="Pohl T."/>
            <person name="Merkel B.J."/>
            <person name="Hornburger P."/>
            <person name="Mueller R.-W."/>
            <person name="Bruemmer F."/>
            <person name="Labrenz M."/>
            <person name="Spormann A.M."/>
            <person name="Op den Camp H."/>
            <person name="Overmann J."/>
            <person name="Amann R."/>
            <person name="Jetten M.S.M."/>
            <person name="Mascher T."/>
            <person name="Medema M.H."/>
            <person name="Devos D.P."/>
            <person name="Kaster A.-K."/>
            <person name="Ovreas L."/>
            <person name="Rohde M."/>
            <person name="Galperin M.Y."/>
            <person name="Jogler C."/>
        </authorList>
    </citation>
    <scope>NUCLEOTIDE SEQUENCE [LARGE SCALE GENOMIC DNA]</scope>
    <source>
        <strain evidence="3 4">K22_7</strain>
    </source>
</reference>
<feature type="region of interest" description="Disordered" evidence="1">
    <location>
        <begin position="1"/>
        <end position="38"/>
    </location>
</feature>
<keyword evidence="4" id="KW-1185">Reference proteome</keyword>
<evidence type="ECO:0008006" key="5">
    <source>
        <dbReference type="Google" id="ProtNLM"/>
    </source>
</evidence>
<dbReference type="Pfam" id="PF16357">
    <property type="entry name" value="PepSY_TM_like_2"/>
    <property type="match status" value="1"/>
</dbReference>
<organism evidence="3 4">
    <name type="scientific">Rubripirellula lacrimiformis</name>
    <dbReference type="NCBI Taxonomy" id="1930273"/>
    <lineage>
        <taxon>Bacteria</taxon>
        <taxon>Pseudomonadati</taxon>
        <taxon>Planctomycetota</taxon>
        <taxon>Planctomycetia</taxon>
        <taxon>Pirellulales</taxon>
        <taxon>Pirellulaceae</taxon>
        <taxon>Rubripirellula</taxon>
    </lineage>
</organism>
<protein>
    <recommendedName>
        <fullName evidence="5">PepSY-associated TM helix</fullName>
    </recommendedName>
</protein>
<dbReference type="PANTHER" id="PTHR40115">
    <property type="entry name" value="INNER MEMBRANE PROTEIN WITH PEPSY TM HELIX"/>
    <property type="match status" value="1"/>
</dbReference>
<sequence length="239" mass="26813">MEACDVSRKINPATNPPPSISMTQSAPTATPGKPARRRSRRSTWLRWLIHSHWMSSAISLVGMILFAFTGITLNHASQIETEPEITFAEAVLPDSIQQSLRRLTLSGNADLPTELTNWLSDEFEEPIDGRDADWTEDEIYVSMPGPGSDAWLAIDRTSGQVEFESTSRGWISYLNDLHKGRHTGAAWSWFIDIFSIATLVFCITGLLLLYERAKNRRLTWPLVALGLIAPWILIVLLVH</sequence>
<keyword evidence="2" id="KW-0812">Transmembrane</keyword>
<dbReference type="Proteomes" id="UP000318538">
    <property type="component" value="Chromosome"/>
</dbReference>
<evidence type="ECO:0000313" key="4">
    <source>
        <dbReference type="Proteomes" id="UP000318538"/>
    </source>
</evidence>
<evidence type="ECO:0000256" key="1">
    <source>
        <dbReference type="SAM" id="MobiDB-lite"/>
    </source>
</evidence>
<keyword evidence="2" id="KW-0472">Membrane</keyword>
<feature type="transmembrane region" description="Helical" evidence="2">
    <location>
        <begin position="186"/>
        <end position="209"/>
    </location>
</feature>
<feature type="transmembrane region" description="Helical" evidence="2">
    <location>
        <begin position="47"/>
        <end position="68"/>
    </location>
</feature>
<name>A0A517NK97_9BACT</name>
<proteinExistence type="predicted"/>
<dbReference type="PANTHER" id="PTHR40115:SF1">
    <property type="entry name" value="INNER MEMBRANE PROTEIN WITH PEPSY TM HELIX"/>
    <property type="match status" value="1"/>
</dbReference>
<dbReference type="AlphaFoldDB" id="A0A517NK97"/>
<dbReference type="KEGG" id="rlc:K227x_59920"/>
<dbReference type="InterPro" id="IPR032307">
    <property type="entry name" value="PepSY_TM-like_2"/>
</dbReference>
<keyword evidence="2" id="KW-1133">Transmembrane helix</keyword>
<dbReference type="EMBL" id="CP036525">
    <property type="protein sequence ID" value="QDT07564.1"/>
    <property type="molecule type" value="Genomic_DNA"/>
</dbReference>
<evidence type="ECO:0000256" key="2">
    <source>
        <dbReference type="SAM" id="Phobius"/>
    </source>
</evidence>
<accession>A0A517NK97</accession>
<gene>
    <name evidence="3" type="ORF">K227x_59920</name>
</gene>
<evidence type="ECO:0000313" key="3">
    <source>
        <dbReference type="EMBL" id="QDT07564.1"/>
    </source>
</evidence>